<evidence type="ECO:0000259" key="2">
    <source>
        <dbReference type="Pfam" id="PF03779"/>
    </source>
</evidence>
<feature type="transmembrane region" description="Helical" evidence="1">
    <location>
        <begin position="54"/>
        <end position="72"/>
    </location>
</feature>
<dbReference type="EMBL" id="QJTF01000017">
    <property type="protein sequence ID" value="PYE86967.1"/>
    <property type="molecule type" value="Genomic_DNA"/>
</dbReference>
<protein>
    <submittedName>
        <fullName evidence="3">SPW repeat-containing protein</fullName>
    </submittedName>
</protein>
<keyword evidence="4" id="KW-1185">Reference proteome</keyword>
<accession>A0A318T4B1</accession>
<dbReference type="AlphaFoldDB" id="A0A318T4B1"/>
<keyword evidence="1" id="KW-0472">Membrane</keyword>
<dbReference type="Proteomes" id="UP000247454">
    <property type="component" value="Unassembled WGS sequence"/>
</dbReference>
<comment type="caution">
    <text evidence="3">The sequence shown here is derived from an EMBL/GenBank/DDBJ whole genome shotgun (WGS) entry which is preliminary data.</text>
</comment>
<dbReference type="Pfam" id="PF03779">
    <property type="entry name" value="SPW"/>
    <property type="match status" value="1"/>
</dbReference>
<evidence type="ECO:0000256" key="1">
    <source>
        <dbReference type="SAM" id="Phobius"/>
    </source>
</evidence>
<reference evidence="3 4" key="1">
    <citation type="submission" date="2018-06" db="EMBL/GenBank/DDBJ databases">
        <title>Genomic Encyclopedia of Type Strains, Phase III (KMG-III): the genomes of soil and plant-associated and newly described type strains.</title>
        <authorList>
            <person name="Whitman W."/>
        </authorList>
    </citation>
    <scope>NUCLEOTIDE SEQUENCE [LARGE SCALE GENOMIC DNA]</scope>
    <source>
        <strain evidence="3 4">ORS 1419</strain>
    </source>
</reference>
<feature type="domain" description="SPW repeat-containing integral membrane" evidence="2">
    <location>
        <begin position="26"/>
        <end position="116"/>
    </location>
</feature>
<organism evidence="3 4">
    <name type="scientific">Phyllobacterium leguminum</name>
    <dbReference type="NCBI Taxonomy" id="314237"/>
    <lineage>
        <taxon>Bacteria</taxon>
        <taxon>Pseudomonadati</taxon>
        <taxon>Pseudomonadota</taxon>
        <taxon>Alphaproteobacteria</taxon>
        <taxon>Hyphomicrobiales</taxon>
        <taxon>Phyllobacteriaceae</taxon>
        <taxon>Phyllobacterium</taxon>
    </lineage>
</organism>
<feature type="transmembrane region" description="Helical" evidence="1">
    <location>
        <begin position="79"/>
        <end position="96"/>
    </location>
</feature>
<keyword evidence="1" id="KW-0812">Transmembrane</keyword>
<feature type="transmembrane region" description="Helical" evidence="1">
    <location>
        <begin position="102"/>
        <end position="122"/>
    </location>
</feature>
<dbReference type="InterPro" id="IPR005530">
    <property type="entry name" value="SPW"/>
</dbReference>
<name>A0A318T4B1_9HYPH</name>
<keyword evidence="1" id="KW-1133">Transmembrane helix</keyword>
<proteinExistence type="predicted"/>
<gene>
    <name evidence="3" type="ORF">C7477_1176</name>
</gene>
<sequence>MRYVGAASELKKVMKMRDNVPSKGLEWTNLILGACLACAATGFAGPPVAALNAGIVGALIVGCSIMALYRYGTWAERSNLTLGCWAVVAPFLLGFGSAQSPMWTHILIGLCVAAIATIQLLASRTAHTPSSNK</sequence>
<evidence type="ECO:0000313" key="3">
    <source>
        <dbReference type="EMBL" id="PYE86967.1"/>
    </source>
</evidence>
<evidence type="ECO:0000313" key="4">
    <source>
        <dbReference type="Proteomes" id="UP000247454"/>
    </source>
</evidence>